<feature type="transmembrane region" description="Helical" evidence="1">
    <location>
        <begin position="15"/>
        <end position="34"/>
    </location>
</feature>
<keyword evidence="1" id="KW-0812">Transmembrane</keyword>
<sequence length="96" mass="10276">MDAGAGNLWSFNGGVWWHFIVRAAVVYLMVLTVIRISGKKQVGQMTPFELVLFLLLSNAVQNSMNGGDNSITAGAILASTLIGLSLIHELDHAPVP</sequence>
<protein>
    <recommendedName>
        <fullName evidence="4">DUF421 domain-containing protein</fullName>
    </recommendedName>
</protein>
<evidence type="ECO:0008006" key="4">
    <source>
        <dbReference type="Google" id="ProtNLM"/>
    </source>
</evidence>
<dbReference type="InParanoid" id="B4CTP7"/>
<dbReference type="PANTHER" id="PTHR34582:SF6">
    <property type="entry name" value="UPF0702 TRANSMEMBRANE PROTEIN YCAP"/>
    <property type="match status" value="1"/>
</dbReference>
<name>B4CTP7_9BACT</name>
<evidence type="ECO:0000313" key="3">
    <source>
        <dbReference type="Proteomes" id="UP000005824"/>
    </source>
</evidence>
<dbReference type="PANTHER" id="PTHR34582">
    <property type="entry name" value="UPF0702 TRANSMEMBRANE PROTEIN YCAP"/>
    <property type="match status" value="1"/>
</dbReference>
<dbReference type="Proteomes" id="UP000005824">
    <property type="component" value="Unassembled WGS sequence"/>
</dbReference>
<comment type="caution">
    <text evidence="2">The sequence shown here is derived from an EMBL/GenBank/DDBJ whole genome shotgun (WGS) entry which is preliminary data.</text>
</comment>
<accession>B4CTP7</accession>
<dbReference type="eggNOG" id="COG2323">
    <property type="taxonomic scope" value="Bacteria"/>
</dbReference>
<keyword evidence="1" id="KW-0472">Membrane</keyword>
<evidence type="ECO:0000256" key="1">
    <source>
        <dbReference type="SAM" id="Phobius"/>
    </source>
</evidence>
<keyword evidence="3" id="KW-1185">Reference proteome</keyword>
<dbReference type="AlphaFoldDB" id="B4CTP7"/>
<reference evidence="2 3" key="1">
    <citation type="journal article" date="2011" name="J. Bacteriol.">
        <title>Genome sequence of Chthoniobacter flavus Ellin428, an aerobic heterotrophic soil bacterium.</title>
        <authorList>
            <person name="Kant R."/>
            <person name="van Passel M.W."/>
            <person name="Palva A."/>
            <person name="Lucas S."/>
            <person name="Lapidus A."/>
            <person name="Glavina Del Rio T."/>
            <person name="Dalin E."/>
            <person name="Tice H."/>
            <person name="Bruce D."/>
            <person name="Goodwin L."/>
            <person name="Pitluck S."/>
            <person name="Larimer F.W."/>
            <person name="Land M.L."/>
            <person name="Hauser L."/>
            <person name="Sangwan P."/>
            <person name="de Vos W.M."/>
            <person name="Janssen P.H."/>
            <person name="Smidt H."/>
        </authorList>
    </citation>
    <scope>NUCLEOTIDE SEQUENCE [LARGE SCALE GENOMIC DNA]</scope>
    <source>
        <strain evidence="2 3">Ellin428</strain>
    </source>
</reference>
<dbReference type="STRING" id="497964.CfE428DRAFT_0049"/>
<dbReference type="RefSeq" id="WP_006977376.1">
    <property type="nucleotide sequence ID" value="NZ_ABVL01000001.1"/>
</dbReference>
<dbReference type="EMBL" id="ABVL01000001">
    <property type="protein sequence ID" value="EDY21924.1"/>
    <property type="molecule type" value="Genomic_DNA"/>
</dbReference>
<proteinExistence type="predicted"/>
<evidence type="ECO:0000313" key="2">
    <source>
        <dbReference type="EMBL" id="EDY21924.1"/>
    </source>
</evidence>
<keyword evidence="1" id="KW-1133">Transmembrane helix</keyword>
<organism evidence="2 3">
    <name type="scientific">Chthoniobacter flavus Ellin428</name>
    <dbReference type="NCBI Taxonomy" id="497964"/>
    <lineage>
        <taxon>Bacteria</taxon>
        <taxon>Pseudomonadati</taxon>
        <taxon>Verrucomicrobiota</taxon>
        <taxon>Spartobacteria</taxon>
        <taxon>Chthoniobacterales</taxon>
        <taxon>Chthoniobacteraceae</taxon>
        <taxon>Chthoniobacter</taxon>
    </lineage>
</organism>
<gene>
    <name evidence="2" type="ORF">CfE428DRAFT_0049</name>
</gene>